<feature type="transmembrane region" description="Helical" evidence="1">
    <location>
        <begin position="51"/>
        <end position="68"/>
    </location>
</feature>
<feature type="transmembrane region" description="Helical" evidence="1">
    <location>
        <begin position="115"/>
        <end position="133"/>
    </location>
</feature>
<accession>A0ABS5A5J0</accession>
<name>A0ABS5A5J0_9PSEU</name>
<reference evidence="3 4" key="1">
    <citation type="submission" date="2021-03" db="EMBL/GenBank/DDBJ databases">
        <title>Sequencing the genomes of 1000 actinobacteria strains.</title>
        <authorList>
            <person name="Klenk H.-P."/>
        </authorList>
    </citation>
    <scope>NUCLEOTIDE SEQUENCE [LARGE SCALE GENOMIC DNA]</scope>
    <source>
        <strain evidence="3 4">DSM 44580</strain>
    </source>
</reference>
<keyword evidence="1 3" id="KW-0812">Transmembrane</keyword>
<keyword evidence="4" id="KW-1185">Reference proteome</keyword>
<evidence type="ECO:0000313" key="4">
    <source>
        <dbReference type="Proteomes" id="UP001519363"/>
    </source>
</evidence>
<evidence type="ECO:0000256" key="1">
    <source>
        <dbReference type="SAM" id="Phobius"/>
    </source>
</evidence>
<gene>
    <name evidence="3" type="ORF">JOF53_000728</name>
</gene>
<keyword evidence="1" id="KW-0472">Membrane</keyword>
<evidence type="ECO:0000259" key="2">
    <source>
        <dbReference type="Pfam" id="PF04892"/>
    </source>
</evidence>
<protein>
    <submittedName>
        <fullName evidence="3">Energy-coupling factor transporter transmembrane protein EcfT</fullName>
    </submittedName>
</protein>
<comment type="caution">
    <text evidence="3">The sequence shown here is derived from an EMBL/GenBank/DDBJ whole genome shotgun (WGS) entry which is preliminary data.</text>
</comment>
<evidence type="ECO:0000313" key="3">
    <source>
        <dbReference type="EMBL" id="MBP2471856.1"/>
    </source>
</evidence>
<dbReference type="Pfam" id="PF04892">
    <property type="entry name" value="VanZ"/>
    <property type="match status" value="1"/>
</dbReference>
<sequence>MLEQVWITVGVAWGALSNPLIAGGVVVGAVVLGFGARWAARRFGWRPTPSVLAGLFLGVVLGVTFSRVPPAWTQAAGQPFCNVSGFSLHGANEALNALLFVPLVVCAVLATRRPVAVAVSAAALSALVELLQPLTGRGICETQDFLNNTAGAVVAACVTAAVLAFQRRGARVPG</sequence>
<feature type="domain" description="VanZ-like" evidence="2">
    <location>
        <begin position="62"/>
        <end position="159"/>
    </location>
</feature>
<dbReference type="RefSeq" id="WP_158103280.1">
    <property type="nucleotide sequence ID" value="NZ_JAGIOO010000001.1"/>
</dbReference>
<feature type="transmembrane region" description="Helical" evidence="1">
    <location>
        <begin position="145"/>
        <end position="165"/>
    </location>
</feature>
<proteinExistence type="predicted"/>
<keyword evidence="1" id="KW-1133">Transmembrane helix</keyword>
<feature type="transmembrane region" description="Helical" evidence="1">
    <location>
        <begin position="20"/>
        <end position="39"/>
    </location>
</feature>
<dbReference type="EMBL" id="JAGIOO010000001">
    <property type="protein sequence ID" value="MBP2471856.1"/>
    <property type="molecule type" value="Genomic_DNA"/>
</dbReference>
<organism evidence="3 4">
    <name type="scientific">Crossiella equi</name>
    <dbReference type="NCBI Taxonomy" id="130796"/>
    <lineage>
        <taxon>Bacteria</taxon>
        <taxon>Bacillati</taxon>
        <taxon>Actinomycetota</taxon>
        <taxon>Actinomycetes</taxon>
        <taxon>Pseudonocardiales</taxon>
        <taxon>Pseudonocardiaceae</taxon>
        <taxon>Crossiella</taxon>
    </lineage>
</organism>
<dbReference type="InterPro" id="IPR006976">
    <property type="entry name" value="VanZ-like"/>
</dbReference>
<feature type="transmembrane region" description="Helical" evidence="1">
    <location>
        <begin position="94"/>
        <end position="110"/>
    </location>
</feature>
<dbReference type="Proteomes" id="UP001519363">
    <property type="component" value="Unassembled WGS sequence"/>
</dbReference>